<name>A0A1B7YP79_COLHI</name>
<dbReference type="VEuPathDB" id="FungiDB:CH63R_02414"/>
<dbReference type="EMBL" id="LTAN01000002">
    <property type="protein sequence ID" value="OBR13688.1"/>
    <property type="molecule type" value="Genomic_DNA"/>
</dbReference>
<evidence type="ECO:0000313" key="3">
    <source>
        <dbReference type="Proteomes" id="UP000092177"/>
    </source>
</evidence>
<dbReference type="GeneID" id="28861496"/>
<dbReference type="Proteomes" id="UP000092177">
    <property type="component" value="Chromosome 2"/>
</dbReference>
<evidence type="ECO:0000313" key="2">
    <source>
        <dbReference type="EMBL" id="OBR13688.1"/>
    </source>
</evidence>
<feature type="chain" id="PRO_5008601816" evidence="1">
    <location>
        <begin position="26"/>
        <end position="684"/>
    </location>
</feature>
<dbReference type="OrthoDB" id="2580675at2759"/>
<feature type="signal peptide" evidence="1">
    <location>
        <begin position="1"/>
        <end position="25"/>
    </location>
</feature>
<protein>
    <submittedName>
        <fullName evidence="2">Pkd domain containing protein</fullName>
    </submittedName>
</protein>
<comment type="caution">
    <text evidence="2">The sequence shown here is derived from an EMBL/GenBank/DDBJ whole genome shotgun (WGS) entry which is preliminary data.</text>
</comment>
<proteinExistence type="predicted"/>
<gene>
    <name evidence="2" type="ORF">CH63R_02414</name>
</gene>
<sequence length="684" mass="74096">MRWLQTSVRAPAVALAALVLAKCSASAVNSTPACEIPTESGGSMLVTSTCIDPLYENPVIDVESDETAPGPHYRVSGHFFNTSTRFNFYFPPKDTWEGRFLQFAYPTQSENATNETIGFGLDSNAYTVQVTGTNGYRAEAAAAKFSRVVATQHYKTGNTTRIYGYVYGGSGGSNQVIGGIENTVGIWDGAVAMVQAVPVSAPNGPSVRAMAGLVLRNKSAEIQEVLRPGGNGDPFSIPTLTQVERSMLLEVTEFGVPVGTWEHFNEVANSSTLNILKNTFLKTLDSTYADDFWSKPGYLGTEQSPLGDVIRGALVDFSTTVQGVERDGSGMPVSIVLGTAPASVADIYGYDLTVFGLNGTKLGVISGTLYTHSKTMAFNDSTAAANDRTIQKQLAEGARIQIDNRWSLAAHPYYRHQVPQRAGFYGFDQFRTANGTLYPQRPLDTSKLLASSVAGGGHTGAIGCKLIVVQNLMDSDAFPWHADWYKSQVKQHLGDRFDDNYRLWYNDNAEHYYEERPLSRLAIIVPYNGIYQQALQDMMSWVEDGVPAPDATSYTVSADDNSVQLSPSAAERRGIQPVIDFLVNGGRHCNVKLGEAVTFRATVDTPPGTGEVVDVEWDLFSTGTFSHPGPAIAPNQTVRVEHTVTYNTTGDHVAIVRATSHRKGDPGAAYGRVMNLARVSVVVE</sequence>
<organism evidence="2 3">
    <name type="scientific">Colletotrichum higginsianum (strain IMI 349063)</name>
    <name type="common">Crucifer anthracnose fungus</name>
    <dbReference type="NCBI Taxonomy" id="759273"/>
    <lineage>
        <taxon>Eukaryota</taxon>
        <taxon>Fungi</taxon>
        <taxon>Dikarya</taxon>
        <taxon>Ascomycota</taxon>
        <taxon>Pezizomycotina</taxon>
        <taxon>Sordariomycetes</taxon>
        <taxon>Hypocreomycetidae</taxon>
        <taxon>Glomerellales</taxon>
        <taxon>Glomerellaceae</taxon>
        <taxon>Colletotrichum</taxon>
        <taxon>Colletotrichum destructivum species complex</taxon>
    </lineage>
</organism>
<reference evidence="3" key="1">
    <citation type="journal article" date="2017" name="BMC Genomics">
        <title>Gapless genome assembly of Colletotrichum higginsianum reveals chromosome structure and association of transposable elements with secondary metabolite gene clusters.</title>
        <authorList>
            <person name="Dallery J.-F."/>
            <person name="Lapalu N."/>
            <person name="Zampounis A."/>
            <person name="Pigne S."/>
            <person name="Luyten I."/>
            <person name="Amselem J."/>
            <person name="Wittenberg A.H.J."/>
            <person name="Zhou S."/>
            <person name="de Queiroz M.V."/>
            <person name="Robin G.P."/>
            <person name="Auger A."/>
            <person name="Hainaut M."/>
            <person name="Henrissat B."/>
            <person name="Kim K.-T."/>
            <person name="Lee Y.-H."/>
            <person name="Lespinet O."/>
            <person name="Schwartz D.C."/>
            <person name="Thon M.R."/>
            <person name="O'Connell R.J."/>
        </authorList>
    </citation>
    <scope>NUCLEOTIDE SEQUENCE [LARGE SCALE GENOMIC DNA]</scope>
    <source>
        <strain evidence="3">IMI 349063</strain>
    </source>
</reference>
<accession>A0A1B7YP79</accession>
<dbReference type="RefSeq" id="XP_018162205.1">
    <property type="nucleotide sequence ID" value="XM_018297389.1"/>
</dbReference>
<evidence type="ECO:0000256" key="1">
    <source>
        <dbReference type="SAM" id="SignalP"/>
    </source>
</evidence>
<keyword evidence="1" id="KW-0732">Signal</keyword>
<dbReference type="KEGG" id="chig:CH63R_02414"/>
<dbReference type="AlphaFoldDB" id="A0A1B7YP79"/>
<keyword evidence="3" id="KW-1185">Reference proteome</keyword>